<comment type="caution">
    <text evidence="3">The sequence shown here is derived from an EMBL/GenBank/DDBJ whole genome shotgun (WGS) entry which is preliminary data.</text>
</comment>
<gene>
    <name evidence="3" type="ORF">EDS130_LOCUS43975</name>
    <name evidence="2" type="ORF">XAT740_LOCUS33142</name>
</gene>
<evidence type="ECO:0000313" key="3">
    <source>
        <dbReference type="EMBL" id="CAF1522518.1"/>
    </source>
</evidence>
<reference evidence="3" key="1">
    <citation type="submission" date="2021-02" db="EMBL/GenBank/DDBJ databases">
        <authorList>
            <person name="Nowell W R."/>
        </authorList>
    </citation>
    <scope>NUCLEOTIDE SEQUENCE</scope>
</reference>
<evidence type="ECO:0000256" key="1">
    <source>
        <dbReference type="SAM" id="Phobius"/>
    </source>
</evidence>
<dbReference type="EMBL" id="CAJNOR010003144">
    <property type="protein sequence ID" value="CAF1382296.1"/>
    <property type="molecule type" value="Genomic_DNA"/>
</dbReference>
<keyword evidence="4" id="KW-1185">Reference proteome</keyword>
<dbReference type="Proteomes" id="UP000663828">
    <property type="component" value="Unassembled WGS sequence"/>
</dbReference>
<evidence type="ECO:0000313" key="4">
    <source>
        <dbReference type="Proteomes" id="UP000663828"/>
    </source>
</evidence>
<dbReference type="EMBL" id="CAJNOJ010000786">
    <property type="protein sequence ID" value="CAF1522518.1"/>
    <property type="molecule type" value="Genomic_DNA"/>
</dbReference>
<accession>A0A815UVZ5</accession>
<evidence type="ECO:0000313" key="2">
    <source>
        <dbReference type="EMBL" id="CAF1382296.1"/>
    </source>
</evidence>
<organism evidence="3 5">
    <name type="scientific">Adineta ricciae</name>
    <name type="common">Rotifer</name>
    <dbReference type="NCBI Taxonomy" id="249248"/>
    <lineage>
        <taxon>Eukaryota</taxon>
        <taxon>Metazoa</taxon>
        <taxon>Spiralia</taxon>
        <taxon>Gnathifera</taxon>
        <taxon>Rotifera</taxon>
        <taxon>Eurotatoria</taxon>
        <taxon>Bdelloidea</taxon>
        <taxon>Adinetida</taxon>
        <taxon>Adinetidae</taxon>
        <taxon>Adineta</taxon>
    </lineage>
</organism>
<proteinExistence type="predicted"/>
<evidence type="ECO:0000313" key="5">
    <source>
        <dbReference type="Proteomes" id="UP000663852"/>
    </source>
</evidence>
<sequence>MINNTNCTLRFAFLGFVVEIFTIIFDFTIHLLLNGSERNHSDSTITALENEIRRLSAVIQDKDDRYKAGLMTNGEFMESALDLVNLRSQQLDLEKLVTERDGRLSYDLFVVVVRI</sequence>
<dbReference type="AlphaFoldDB" id="A0A815UVZ5"/>
<protein>
    <submittedName>
        <fullName evidence="3">Uncharacterized protein</fullName>
    </submittedName>
</protein>
<dbReference type="Proteomes" id="UP000663852">
    <property type="component" value="Unassembled WGS sequence"/>
</dbReference>
<feature type="transmembrane region" description="Helical" evidence="1">
    <location>
        <begin position="12"/>
        <end position="33"/>
    </location>
</feature>
<keyword evidence="1" id="KW-0812">Transmembrane</keyword>
<keyword evidence="1" id="KW-1133">Transmembrane helix</keyword>
<keyword evidence="1" id="KW-0472">Membrane</keyword>
<name>A0A815UVZ5_ADIRI</name>